<keyword evidence="6" id="KW-1185">Reference proteome</keyword>
<dbReference type="GO" id="GO:0008934">
    <property type="term" value="F:inositol monophosphate 1-phosphatase activity"/>
    <property type="evidence" value="ECO:0007669"/>
    <property type="project" value="TreeGrafter"/>
</dbReference>
<sequence>MAERIATPVAAGQPDLRAATTGAQVRAAAARMGVSPNALAPALLDPNARVLVGDAGCAHLRRQWNPDGTPEVVVLPSPGIDLTRPEILAAAAGWGCERVRHKFDDRSVSVPAPAEDAPLTVRFRHLAALAASRVEIAVALARDDAGDTVKADGSLSLAADDAADRAAVAVLGLLGVPILSEERPDRTVRDSEPWVVLDPLDGTGNFRAGVPPWAFSAALVQHGRPLAGVVVDISSGRRWEGAAGAGAWRDGTPVRAREGTTVIVPSAPAGDAVRVPPSARRIRVTGCTAVELCLVADGSAAAWHDVDRGGTHVHDVAGGLAVLAAAGGVALTPDGEPLLLRPDTETLIRLVAAGSAGTARELLRGVG</sequence>
<dbReference type="PANTHER" id="PTHR20854:SF4">
    <property type="entry name" value="INOSITOL-1-MONOPHOSPHATASE-RELATED"/>
    <property type="match status" value="1"/>
</dbReference>
<comment type="cofactor">
    <cofactor evidence="4">
        <name>Mg(2+)</name>
        <dbReference type="ChEBI" id="CHEBI:18420"/>
    </cofactor>
</comment>
<dbReference type="AlphaFoldDB" id="A0A285EDA5"/>
<keyword evidence="2" id="KW-0378">Hydrolase</keyword>
<feature type="binding site" evidence="4">
    <location>
        <position position="315"/>
    </location>
    <ligand>
        <name>Mg(2+)</name>
        <dbReference type="ChEBI" id="CHEBI:18420"/>
        <label>1</label>
        <note>catalytic</note>
    </ligand>
</feature>
<accession>A0A285EDA5</accession>
<feature type="binding site" evidence="4">
    <location>
        <position position="181"/>
    </location>
    <ligand>
        <name>Mg(2+)</name>
        <dbReference type="ChEBI" id="CHEBI:18420"/>
        <label>1</label>
        <note>catalytic</note>
    </ligand>
</feature>
<dbReference type="PRINTS" id="PR00377">
    <property type="entry name" value="IMPHPHTASES"/>
</dbReference>
<evidence type="ECO:0000256" key="3">
    <source>
        <dbReference type="ARBA" id="ARBA00022842"/>
    </source>
</evidence>
<gene>
    <name evidence="5" type="ORF">SAMN06893097_105308</name>
</gene>
<keyword evidence="1 4" id="KW-0479">Metal-binding</keyword>
<evidence type="ECO:0000256" key="1">
    <source>
        <dbReference type="ARBA" id="ARBA00022723"/>
    </source>
</evidence>
<evidence type="ECO:0000256" key="4">
    <source>
        <dbReference type="PIRSR" id="PIRSR600760-2"/>
    </source>
</evidence>
<feature type="binding site" evidence="4">
    <location>
        <position position="198"/>
    </location>
    <ligand>
        <name>Mg(2+)</name>
        <dbReference type="ChEBI" id="CHEBI:18420"/>
        <label>1</label>
        <note>catalytic</note>
    </ligand>
</feature>
<dbReference type="GO" id="GO:0046872">
    <property type="term" value="F:metal ion binding"/>
    <property type="evidence" value="ECO:0007669"/>
    <property type="project" value="UniProtKB-KW"/>
</dbReference>
<protein>
    <submittedName>
        <fullName evidence="5">3'(2'), 5'-bisphosphate nucleotidase</fullName>
    </submittedName>
</protein>
<dbReference type="GO" id="GO:0006020">
    <property type="term" value="P:inositol metabolic process"/>
    <property type="evidence" value="ECO:0007669"/>
    <property type="project" value="TreeGrafter"/>
</dbReference>
<evidence type="ECO:0000313" key="6">
    <source>
        <dbReference type="Proteomes" id="UP000219514"/>
    </source>
</evidence>
<feature type="binding site" evidence="4">
    <location>
        <position position="201"/>
    </location>
    <ligand>
        <name>Mg(2+)</name>
        <dbReference type="ChEBI" id="CHEBI:18420"/>
        <label>1</label>
        <note>catalytic</note>
    </ligand>
</feature>
<dbReference type="EMBL" id="OBDO01000005">
    <property type="protein sequence ID" value="SNX96967.1"/>
    <property type="molecule type" value="Genomic_DNA"/>
</dbReference>
<evidence type="ECO:0000313" key="5">
    <source>
        <dbReference type="EMBL" id="SNX96967.1"/>
    </source>
</evidence>
<feature type="binding site" evidence="4">
    <location>
        <position position="200"/>
    </location>
    <ligand>
        <name>Mg(2+)</name>
        <dbReference type="ChEBI" id="CHEBI:18420"/>
        <label>1</label>
        <note>catalytic</note>
    </ligand>
</feature>
<keyword evidence="3 4" id="KW-0460">Magnesium</keyword>
<dbReference type="InterPro" id="IPR020583">
    <property type="entry name" value="Inositol_monoP_metal-BS"/>
</dbReference>
<organism evidence="5 6">
    <name type="scientific">Geodermatophilus sabuli</name>
    <dbReference type="NCBI Taxonomy" id="1564158"/>
    <lineage>
        <taxon>Bacteria</taxon>
        <taxon>Bacillati</taxon>
        <taxon>Actinomycetota</taxon>
        <taxon>Actinomycetes</taxon>
        <taxon>Geodermatophilales</taxon>
        <taxon>Geodermatophilaceae</taxon>
        <taxon>Geodermatophilus</taxon>
    </lineage>
</organism>
<name>A0A285EDA5_9ACTN</name>
<dbReference type="RefSeq" id="WP_245853850.1">
    <property type="nucleotide sequence ID" value="NZ_JACHXB010000001.1"/>
</dbReference>
<dbReference type="Pfam" id="PF00459">
    <property type="entry name" value="Inositol_P"/>
    <property type="match status" value="1"/>
</dbReference>
<dbReference type="Gene3D" id="3.30.540.10">
    <property type="entry name" value="Fructose-1,6-Bisphosphatase, subunit A, domain 1"/>
    <property type="match status" value="1"/>
</dbReference>
<proteinExistence type="predicted"/>
<reference evidence="5 6" key="1">
    <citation type="submission" date="2017-09" db="EMBL/GenBank/DDBJ databases">
        <authorList>
            <person name="Ehlers B."/>
            <person name="Leendertz F.H."/>
        </authorList>
    </citation>
    <scope>NUCLEOTIDE SEQUENCE [LARGE SCALE GENOMIC DNA]</scope>
    <source>
        <strain evidence="5 6">DSM 46844</strain>
    </source>
</reference>
<dbReference type="PANTHER" id="PTHR20854">
    <property type="entry name" value="INOSITOL MONOPHOSPHATASE"/>
    <property type="match status" value="1"/>
</dbReference>
<dbReference type="PROSITE" id="PS00629">
    <property type="entry name" value="IMP_1"/>
    <property type="match status" value="1"/>
</dbReference>
<dbReference type="Proteomes" id="UP000219514">
    <property type="component" value="Unassembled WGS sequence"/>
</dbReference>
<dbReference type="SUPFAM" id="SSF56655">
    <property type="entry name" value="Carbohydrate phosphatase"/>
    <property type="match status" value="1"/>
</dbReference>
<evidence type="ECO:0000256" key="2">
    <source>
        <dbReference type="ARBA" id="ARBA00022801"/>
    </source>
</evidence>
<dbReference type="InterPro" id="IPR000760">
    <property type="entry name" value="Inositol_monophosphatase-like"/>
</dbReference>
<dbReference type="GO" id="GO:0007165">
    <property type="term" value="P:signal transduction"/>
    <property type="evidence" value="ECO:0007669"/>
    <property type="project" value="TreeGrafter"/>
</dbReference>
<dbReference type="Gene3D" id="3.40.190.80">
    <property type="match status" value="1"/>
</dbReference>